<dbReference type="STRING" id="937334.SAMN05444406_10620"/>
<dbReference type="PIRSF" id="PIRSF006230">
    <property type="entry name" value="MG442"/>
    <property type="match status" value="1"/>
</dbReference>
<gene>
    <name evidence="7" type="ORF">SAMN05444406_10620</name>
</gene>
<dbReference type="FunFam" id="3.40.50.300:FF:000590">
    <property type="entry name" value="Ribosome biogenesis GTPase A"/>
    <property type="match status" value="1"/>
</dbReference>
<keyword evidence="2 4" id="KW-0547">Nucleotide-binding</keyword>
<evidence type="ECO:0000256" key="1">
    <source>
        <dbReference type="ARBA" id="ARBA00014898"/>
    </source>
</evidence>
<dbReference type="GO" id="GO:0005737">
    <property type="term" value="C:cytoplasm"/>
    <property type="evidence" value="ECO:0007669"/>
    <property type="project" value="UniProtKB-SubCell"/>
</dbReference>
<dbReference type="Gene3D" id="3.40.50.300">
    <property type="entry name" value="P-loop containing nucleotide triphosphate hydrolases"/>
    <property type="match status" value="1"/>
</dbReference>
<comment type="similarity">
    <text evidence="4">Belongs to the TRAFAC class YlqF/YawG GTPase family. MTG1 subfamily.</text>
</comment>
<proteinExistence type="inferred from homology"/>
<dbReference type="PRINTS" id="PR00326">
    <property type="entry name" value="GTP1OBG"/>
</dbReference>
<dbReference type="InterPro" id="IPR023179">
    <property type="entry name" value="GTP-bd_ortho_bundle_sf"/>
</dbReference>
<feature type="binding site" evidence="5">
    <location>
        <begin position="132"/>
        <end position="137"/>
    </location>
    <ligand>
        <name>GTP</name>
        <dbReference type="ChEBI" id="CHEBI:37565"/>
    </ligand>
</feature>
<keyword evidence="3 4" id="KW-0342">GTP-binding</keyword>
<dbReference type="InterPro" id="IPR027417">
    <property type="entry name" value="P-loop_NTPase"/>
</dbReference>
<dbReference type="CDD" id="cd01856">
    <property type="entry name" value="YlqF"/>
    <property type="match status" value="1"/>
</dbReference>
<dbReference type="Proteomes" id="UP000198577">
    <property type="component" value="Unassembled WGS sequence"/>
</dbReference>
<name>A0A1I5U428_9FIRM</name>
<dbReference type="InterPro" id="IPR016478">
    <property type="entry name" value="GTPase_MTG1"/>
</dbReference>
<reference evidence="7 8" key="1">
    <citation type="submission" date="2016-10" db="EMBL/GenBank/DDBJ databases">
        <authorList>
            <person name="de Groot N.N."/>
        </authorList>
    </citation>
    <scope>NUCLEOTIDE SEQUENCE [LARGE SCALE GENOMIC DNA]</scope>
    <source>
        <strain evidence="7 8">DSM 20678</strain>
    </source>
</reference>
<evidence type="ECO:0000313" key="8">
    <source>
        <dbReference type="Proteomes" id="UP000198577"/>
    </source>
</evidence>
<organism evidence="7 8">
    <name type="scientific">Caldicoprobacter faecalis</name>
    <dbReference type="NCBI Taxonomy" id="937334"/>
    <lineage>
        <taxon>Bacteria</taxon>
        <taxon>Bacillati</taxon>
        <taxon>Bacillota</taxon>
        <taxon>Clostridia</taxon>
        <taxon>Caldicoprobacterales</taxon>
        <taxon>Caldicoprobacteraceae</taxon>
        <taxon>Caldicoprobacter</taxon>
    </lineage>
</organism>
<dbReference type="SUPFAM" id="SSF52540">
    <property type="entry name" value="P-loop containing nucleoside triphosphate hydrolases"/>
    <property type="match status" value="1"/>
</dbReference>
<dbReference type="GO" id="GO:0003924">
    <property type="term" value="F:GTPase activity"/>
    <property type="evidence" value="ECO:0007669"/>
    <property type="project" value="TreeGrafter"/>
</dbReference>
<dbReference type="RefSeq" id="WP_025746453.1">
    <property type="nucleotide sequence ID" value="NZ_FOXR01000006.1"/>
</dbReference>
<accession>A0A1I5U428</accession>
<dbReference type="EMBL" id="FOXR01000006">
    <property type="protein sequence ID" value="SFP90013.1"/>
    <property type="molecule type" value="Genomic_DNA"/>
</dbReference>
<evidence type="ECO:0000259" key="6">
    <source>
        <dbReference type="PROSITE" id="PS51721"/>
    </source>
</evidence>
<keyword evidence="8" id="KW-1185">Reference proteome</keyword>
<keyword evidence="4" id="KW-0963">Cytoplasm</keyword>
<dbReference type="Pfam" id="PF01926">
    <property type="entry name" value="MMR_HSR1"/>
    <property type="match status" value="1"/>
</dbReference>
<dbReference type="PANTHER" id="PTHR45782:SF4">
    <property type="entry name" value="MITOCHONDRIAL RIBOSOME-ASSOCIATED GTPASE 1"/>
    <property type="match status" value="1"/>
</dbReference>
<dbReference type="InterPro" id="IPR006073">
    <property type="entry name" value="GTP-bd"/>
</dbReference>
<dbReference type="Gene3D" id="1.10.1580.10">
    <property type="match status" value="1"/>
</dbReference>
<dbReference type="InterPro" id="IPR019991">
    <property type="entry name" value="GTP-bd_ribosome_bgen"/>
</dbReference>
<evidence type="ECO:0000256" key="2">
    <source>
        <dbReference type="ARBA" id="ARBA00022741"/>
    </source>
</evidence>
<dbReference type="GO" id="GO:0006412">
    <property type="term" value="P:translation"/>
    <property type="evidence" value="ECO:0007669"/>
    <property type="project" value="TreeGrafter"/>
</dbReference>
<dbReference type="OrthoDB" id="9779790at2"/>
<dbReference type="PROSITE" id="PS51721">
    <property type="entry name" value="G_CP"/>
    <property type="match status" value="1"/>
</dbReference>
<dbReference type="NCBIfam" id="TIGR03596">
    <property type="entry name" value="GTPase_YlqF"/>
    <property type="match status" value="1"/>
</dbReference>
<evidence type="ECO:0000256" key="3">
    <source>
        <dbReference type="ARBA" id="ARBA00023134"/>
    </source>
</evidence>
<evidence type="ECO:0000313" key="7">
    <source>
        <dbReference type="EMBL" id="SFP90013.1"/>
    </source>
</evidence>
<dbReference type="InterPro" id="IPR030378">
    <property type="entry name" value="G_CP_dom"/>
</dbReference>
<feature type="binding site" evidence="5">
    <location>
        <begin position="60"/>
        <end position="63"/>
    </location>
    <ligand>
        <name>GTP</name>
        <dbReference type="ChEBI" id="CHEBI:37565"/>
    </ligand>
</feature>
<protein>
    <recommendedName>
        <fullName evidence="1 4">Ribosome biogenesis GTPase A</fullName>
    </recommendedName>
</protein>
<comment type="subcellular location">
    <subcellularLocation>
        <location evidence="4">Cytoplasm</location>
    </subcellularLocation>
</comment>
<feature type="domain" description="CP-type G" evidence="6">
    <location>
        <begin position="12"/>
        <end position="180"/>
    </location>
</feature>
<evidence type="ECO:0000256" key="4">
    <source>
        <dbReference type="PIRNR" id="PIRNR006230"/>
    </source>
</evidence>
<feature type="binding site" evidence="5">
    <location>
        <position position="176"/>
    </location>
    <ligand>
        <name>GTP</name>
        <dbReference type="ChEBI" id="CHEBI:37565"/>
    </ligand>
</feature>
<dbReference type="AlphaFoldDB" id="A0A1I5U428"/>
<sequence>MGPHIHWYPGHMNKAKRVIQESIKLVDLVIEVRDARVPRSSTNPEFVTLCKNKQRLILLNKEDLADPAMTQRWVDFFKSQGMWVEAINCLDMNDINQLRKSIIQFAEERRRIVYQQKGIYKPTRAMVVGIPNVGKSTVINGLAKSAKARVGDRPGVTRGKQWIRVHPYVEFLDTPGLLWPRAEDQTAMLHLAYIGSISDDVIDMVEVAVSFIDTLRGLYPQAIKKRYGIEDIEGMDGYSMLEAICLNQKWIRAGGNPDVDRGARQLLQDYRSGRLGALTLETP</sequence>
<evidence type="ECO:0000256" key="5">
    <source>
        <dbReference type="PIRSR" id="PIRSR006230-1"/>
    </source>
</evidence>
<comment type="function">
    <text evidence="4">Required for a late step of 50S ribosomal subunit assembly. Has GTPase activity.</text>
</comment>
<dbReference type="PANTHER" id="PTHR45782">
    <property type="entry name" value="MITOCHONDRIAL RIBOSOME-ASSOCIATED GTPASE 1"/>
    <property type="match status" value="1"/>
</dbReference>
<dbReference type="GO" id="GO:0005525">
    <property type="term" value="F:GTP binding"/>
    <property type="evidence" value="ECO:0007669"/>
    <property type="project" value="UniProtKB-KW"/>
</dbReference>